<sequence length="157" mass="17777">MDWNDFFERTRVAAKVESYSKLAPLLGITDGAIGHYRMGRRVPQVWVVADALRIQGHPEPEKQAIEIMKRAALTSPERTFWKRLAATAMALCLAVGFTLPHDVQAMPQTGNALHDIHYAKWRIRRIWAFVGSAWQWLGLWLGSCLRPQSPAKDEIAA</sequence>
<evidence type="ECO:0000313" key="1">
    <source>
        <dbReference type="EMBL" id="SEP38083.1"/>
    </source>
</evidence>
<name>A0A1H8XE18_9BRAD</name>
<dbReference type="RefSeq" id="WP_210185075.1">
    <property type="nucleotide sequence ID" value="NZ_FODT01000022.1"/>
</dbReference>
<reference evidence="2" key="1">
    <citation type="submission" date="2016-10" db="EMBL/GenBank/DDBJ databases">
        <authorList>
            <person name="Varghese N."/>
            <person name="Submissions S."/>
        </authorList>
    </citation>
    <scope>NUCLEOTIDE SEQUENCE [LARGE SCALE GENOMIC DNA]</scope>
    <source>
        <strain evidence="2">DSM 123</strain>
    </source>
</reference>
<gene>
    <name evidence="1" type="ORF">SAMN05444123_12211</name>
</gene>
<organism evidence="1 2">
    <name type="scientific">Rhodopseudomonas pseudopalustris</name>
    <dbReference type="NCBI Taxonomy" id="1513892"/>
    <lineage>
        <taxon>Bacteria</taxon>
        <taxon>Pseudomonadati</taxon>
        <taxon>Pseudomonadota</taxon>
        <taxon>Alphaproteobacteria</taxon>
        <taxon>Hyphomicrobiales</taxon>
        <taxon>Nitrobacteraceae</taxon>
        <taxon>Rhodopseudomonas</taxon>
    </lineage>
</organism>
<protein>
    <submittedName>
        <fullName evidence="1">Phage related protein</fullName>
    </submittedName>
</protein>
<proteinExistence type="predicted"/>
<dbReference type="Pfam" id="PF12472">
    <property type="entry name" value="DUF3693"/>
    <property type="match status" value="1"/>
</dbReference>
<accession>A0A1H8XE18</accession>
<evidence type="ECO:0000313" key="2">
    <source>
        <dbReference type="Proteomes" id="UP000199615"/>
    </source>
</evidence>
<dbReference type="Proteomes" id="UP000199615">
    <property type="component" value="Unassembled WGS sequence"/>
</dbReference>
<dbReference type="InterPro" id="IPR021096">
    <property type="entry name" value="Vibrio_phage_VSK_Orf152"/>
</dbReference>
<dbReference type="AlphaFoldDB" id="A0A1H8XE18"/>
<dbReference type="EMBL" id="FODT01000022">
    <property type="protein sequence ID" value="SEP38083.1"/>
    <property type="molecule type" value="Genomic_DNA"/>
</dbReference>
<keyword evidence="2" id="KW-1185">Reference proteome</keyword>